<evidence type="ECO:0000256" key="1">
    <source>
        <dbReference type="ARBA" id="ARBA00004496"/>
    </source>
</evidence>
<dbReference type="EMBL" id="ACKZ01000012">
    <property type="protein sequence ID" value="EEW37762.1"/>
    <property type="molecule type" value="Genomic_DNA"/>
</dbReference>
<evidence type="ECO:0000256" key="8">
    <source>
        <dbReference type="ARBA" id="ARBA00022932"/>
    </source>
</evidence>
<dbReference type="PANTHER" id="PTHR32294:SF0">
    <property type="entry name" value="DNA POLYMERASE III SUBUNIT ALPHA"/>
    <property type="match status" value="1"/>
</dbReference>
<dbReference type="Pfam" id="PF07733">
    <property type="entry name" value="DNA_pol3_alpha"/>
    <property type="match status" value="1"/>
</dbReference>
<proteinExistence type="inferred from homology"/>
<dbReference type="GeneID" id="78413119"/>
<evidence type="ECO:0000256" key="10">
    <source>
        <dbReference type="ARBA" id="ARBA00026073"/>
    </source>
</evidence>
<dbReference type="CDD" id="cd07431">
    <property type="entry name" value="PHP_PolIIIA"/>
    <property type="match status" value="1"/>
</dbReference>
<dbReference type="GO" id="GO:0008408">
    <property type="term" value="F:3'-5' exonuclease activity"/>
    <property type="evidence" value="ECO:0007669"/>
    <property type="project" value="InterPro"/>
</dbReference>
<evidence type="ECO:0000313" key="14">
    <source>
        <dbReference type="Proteomes" id="UP000005926"/>
    </source>
</evidence>
<dbReference type="GO" id="GO:0005737">
    <property type="term" value="C:cytoplasm"/>
    <property type="evidence" value="ECO:0007669"/>
    <property type="project" value="UniProtKB-SubCell"/>
</dbReference>
<evidence type="ECO:0000256" key="9">
    <source>
        <dbReference type="ARBA" id="ARBA00025611"/>
    </source>
</evidence>
<keyword evidence="14" id="KW-1185">Reference proteome</keyword>
<dbReference type="Pfam" id="PF01336">
    <property type="entry name" value="tRNA_anti-codon"/>
    <property type="match status" value="1"/>
</dbReference>
<dbReference type="InterPro" id="IPR041931">
    <property type="entry name" value="DNA_pol3_alpha_thumb_dom"/>
</dbReference>
<dbReference type="Proteomes" id="UP000005926">
    <property type="component" value="Unassembled WGS sequence"/>
</dbReference>
<accession>C8NF53</accession>
<gene>
    <name evidence="13" type="primary">dnaE</name>
    <name evidence="13" type="ORF">HMPREF0444_0548</name>
</gene>
<evidence type="ECO:0000313" key="13">
    <source>
        <dbReference type="EMBL" id="EEW37762.1"/>
    </source>
</evidence>
<keyword evidence="7" id="KW-0235">DNA replication</keyword>
<dbReference type="InterPro" id="IPR016195">
    <property type="entry name" value="Pol/histidinol_Pase-like"/>
</dbReference>
<dbReference type="NCBIfam" id="TIGR00594">
    <property type="entry name" value="polc"/>
    <property type="match status" value="1"/>
</dbReference>
<evidence type="ECO:0000259" key="12">
    <source>
        <dbReference type="SMART" id="SM00481"/>
    </source>
</evidence>
<evidence type="ECO:0000256" key="11">
    <source>
        <dbReference type="ARBA" id="ARBA00049244"/>
    </source>
</evidence>
<keyword evidence="6 13" id="KW-0548">Nucleotidyltransferase</keyword>
<evidence type="ECO:0000256" key="4">
    <source>
        <dbReference type="ARBA" id="ARBA00019114"/>
    </source>
</evidence>
<dbReference type="RefSeq" id="WP_005605730.1">
    <property type="nucleotide sequence ID" value="NZ_CP102283.1"/>
</dbReference>
<keyword evidence="8" id="KW-0239">DNA-directed DNA polymerase</keyword>
<dbReference type="InterPro" id="IPR003141">
    <property type="entry name" value="Pol/His_phosphatase_N"/>
</dbReference>
<sequence>MPYTTLQVFSSYSLLKSTIRLNEYVATGKLLGYKQLALTDDGVLHGAVEFYERCIQNGIQPILGCTFEIAWKSDASKKEMLVVYAKGSKGYESLLKLSTLYQQGLTWTKEMTEWIATHSEDVKIVLPPTDSEWVAANSKGRLEAVLKAVKEEYAGVEIAIGITREMVERSEFEKMREGIEAAGVLPVAFSVSRYLNATDYFPWKVLQAIRLGGTLSFTQEDATGSESLPEATSMAKVFQVVEGGVLLSNLEKFTKDLVVEIPLRDTMLPKFPVPDGKTSAQFLYELCEAAMLEMGVTTPIYVNRLKEELAVIHEMGFDDYFLIVWDIMRHAREKGIQTGAGRGSAAGSLVAYLLHITGVDPIRYHLLFERFLNRERYTMPDIDLDFPDDKREDILAYIVSKYGNQNVAQIVTFGTLGAKQVLRDVCKVFGENIITVQKFSNNIAQGKVTLEQTYKENKAFREHIESSERNRKLYQVAKALEGLPRHSSVHAAGVVLSQDALTKTVPLMKRDKGYSASLQEADWMLTQYAMQAVEKVGLLKMDLLGLSNLTLLHKAIQQTQKITKKELDITKIPLDDPRTFELFQKAQTNGIFQFESDGIRRVLKEMKPTEFEDLVAVLSLYRPGPMEQISHFINRKKGTEIVQYPHASLQRILEPTYGILVYQEQVMQAASEMAGFSLGEADILRRAIGKKNSETIAAQKEKFVQGAVSKGYKQEDAETVYDYIEKFANYGFNKSHAVAYAMLSYQLAYLKANYPTAFFTALFQNASAKSSKLQDYLVEARQLGIKILPPSINNSFADFVANDSGVIVGLNSIKGIRRDFVESIVKNRYEYGPFKGFQDFAYRMGAQYTKEPLLVALINAGAFDEFGETRATLKANVDAVAKSVKFHGLNLSLEDDLEVAFTHVEEEPLLQRIGEEIEVLGFSISPHPSSKYDPLMKSGWIQAIQSVFEEGYMRFVGLIVDIRKISTRKGEKMAYVTLQDASGMIDVVVFPSTLAEIYQHLQQNTMVLMEGRVKRGQKGQWQLQLNRMYPMSFADKLLADSSKKLQIAIRPEKHTPEVYAEIKQLVTKYKGVTPVELFLVNSKTLVKNSFANGVNLESKLIPSLIDILDKECIKIVK</sequence>
<dbReference type="InterPro" id="IPR011708">
    <property type="entry name" value="DNA_pol3_alpha_NTPase_dom"/>
</dbReference>
<dbReference type="InterPro" id="IPR029460">
    <property type="entry name" value="DNAPol_HHH"/>
</dbReference>
<dbReference type="eggNOG" id="COG0587">
    <property type="taxonomic scope" value="Bacteria"/>
</dbReference>
<dbReference type="SMART" id="SM00481">
    <property type="entry name" value="POLIIIAc"/>
    <property type="match status" value="1"/>
</dbReference>
<comment type="caution">
    <text evidence="13">The sequence shown here is derived from an EMBL/GenBank/DDBJ whole genome shotgun (WGS) entry which is preliminary data.</text>
</comment>
<dbReference type="InterPro" id="IPR004013">
    <property type="entry name" value="PHP_dom"/>
</dbReference>
<evidence type="ECO:0000256" key="5">
    <source>
        <dbReference type="ARBA" id="ARBA00022679"/>
    </source>
</evidence>
<dbReference type="Pfam" id="PF14579">
    <property type="entry name" value="HHH_6"/>
    <property type="match status" value="1"/>
</dbReference>
<reference evidence="13 14" key="1">
    <citation type="submission" date="2009-08" db="EMBL/GenBank/DDBJ databases">
        <authorList>
            <person name="Muzny D."/>
            <person name="Qin X."/>
            <person name="Deng J."/>
            <person name="Jiang H."/>
            <person name="Liu Y."/>
            <person name="Qu J."/>
            <person name="Song X.-Z."/>
            <person name="Zhang L."/>
            <person name="Thornton R."/>
            <person name="Coyle M."/>
            <person name="Francisco L."/>
            <person name="Jackson L."/>
            <person name="Javaid M."/>
            <person name="Korchina V."/>
            <person name="Kovar C."/>
            <person name="Mata R."/>
            <person name="Mathew T."/>
            <person name="Ngo R."/>
            <person name="Nguyen L."/>
            <person name="Nguyen N."/>
            <person name="Okwuonu G."/>
            <person name="Ongeri F."/>
            <person name="Pham C."/>
            <person name="Simmons D."/>
            <person name="Wilczek-Boney K."/>
            <person name="Hale W."/>
            <person name="Jakkamsetti A."/>
            <person name="Pham P."/>
            <person name="Ruth R."/>
            <person name="San Lucas F."/>
            <person name="Warren J."/>
            <person name="Zhang J."/>
            <person name="Zhao Z."/>
            <person name="Zhou C."/>
            <person name="Zhu D."/>
            <person name="Lee S."/>
            <person name="Bess C."/>
            <person name="Blankenburg K."/>
            <person name="Forbes L."/>
            <person name="Fu Q."/>
            <person name="Gubbala S."/>
            <person name="Hirani K."/>
            <person name="Jayaseelan J.C."/>
            <person name="Lara F."/>
            <person name="Munidasa M."/>
            <person name="Palculict T."/>
            <person name="Patil S."/>
            <person name="Pu L.-L."/>
            <person name="Saada N."/>
            <person name="Tang L."/>
            <person name="Weissenberger G."/>
            <person name="Zhu Y."/>
            <person name="Hemphill L."/>
            <person name="Shang Y."/>
            <person name="Youmans B."/>
            <person name="Ayvaz T."/>
            <person name="Ross M."/>
            <person name="Santibanez J."/>
            <person name="Aqrawi P."/>
            <person name="Gross S."/>
            <person name="Joshi V."/>
            <person name="Fowler G."/>
            <person name="Nazareth L."/>
            <person name="Reid J."/>
            <person name="Worley K."/>
            <person name="Petrosino J."/>
            <person name="Highlander S."/>
            <person name="Gibbs R."/>
        </authorList>
    </citation>
    <scope>NUCLEOTIDE SEQUENCE [LARGE SCALE GENOMIC DNA]</scope>
    <source>
        <strain evidence="13 14">ATCC 49175</strain>
    </source>
</reference>
<protein>
    <recommendedName>
        <fullName evidence="4">DNA polymerase III subunit alpha</fullName>
        <ecNumber evidence="3">2.7.7.7</ecNumber>
    </recommendedName>
</protein>
<feature type="domain" description="Polymerase/histidinol phosphatase N-terminal" evidence="12">
    <location>
        <begin position="4"/>
        <end position="71"/>
    </location>
</feature>
<dbReference type="Gene3D" id="3.20.20.140">
    <property type="entry name" value="Metal-dependent hydrolases"/>
    <property type="match status" value="1"/>
</dbReference>
<dbReference type="PANTHER" id="PTHR32294">
    <property type="entry name" value="DNA POLYMERASE III SUBUNIT ALPHA"/>
    <property type="match status" value="1"/>
</dbReference>
<dbReference type="InterPro" id="IPR004365">
    <property type="entry name" value="NA-bd_OB_tRNA"/>
</dbReference>
<dbReference type="GO" id="GO:0003676">
    <property type="term" value="F:nucleic acid binding"/>
    <property type="evidence" value="ECO:0007669"/>
    <property type="project" value="InterPro"/>
</dbReference>
<dbReference type="SUPFAM" id="SSF89550">
    <property type="entry name" value="PHP domain-like"/>
    <property type="match status" value="1"/>
</dbReference>
<comment type="subcellular location">
    <subcellularLocation>
        <location evidence="1">Cytoplasm</location>
    </subcellularLocation>
</comment>
<dbReference type="GO" id="GO:0006260">
    <property type="term" value="P:DNA replication"/>
    <property type="evidence" value="ECO:0007669"/>
    <property type="project" value="UniProtKB-KW"/>
</dbReference>
<dbReference type="EC" id="2.7.7.7" evidence="3"/>
<dbReference type="CDD" id="cd04485">
    <property type="entry name" value="DnaE_OBF"/>
    <property type="match status" value="1"/>
</dbReference>
<dbReference type="Pfam" id="PF02811">
    <property type="entry name" value="PHP"/>
    <property type="match status" value="1"/>
</dbReference>
<comment type="subunit">
    <text evidence="10">DNA polymerase III contains a core (composed of alpha, epsilon and theta chains) that associates with a tau subunit. This core dimerizes to form the POLIII' complex. PolIII' associates with the gamma complex (composed of gamma, delta, delta', psi and chi chains) and with the beta chain to form the complete DNA polymerase III complex.</text>
</comment>
<dbReference type="STRING" id="638301.HMPREF0444_0548"/>
<comment type="catalytic activity">
    <reaction evidence="11">
        <text>DNA(n) + a 2'-deoxyribonucleoside 5'-triphosphate = DNA(n+1) + diphosphate</text>
        <dbReference type="Rhea" id="RHEA:22508"/>
        <dbReference type="Rhea" id="RHEA-COMP:17339"/>
        <dbReference type="Rhea" id="RHEA-COMP:17340"/>
        <dbReference type="ChEBI" id="CHEBI:33019"/>
        <dbReference type="ChEBI" id="CHEBI:61560"/>
        <dbReference type="ChEBI" id="CHEBI:173112"/>
        <dbReference type="EC" id="2.7.7.7"/>
    </reaction>
</comment>
<evidence type="ECO:0000256" key="7">
    <source>
        <dbReference type="ARBA" id="ARBA00022705"/>
    </source>
</evidence>
<dbReference type="Gene3D" id="2.40.50.140">
    <property type="entry name" value="Nucleic acid-binding proteins"/>
    <property type="match status" value="1"/>
</dbReference>
<dbReference type="Gene3D" id="1.10.10.1600">
    <property type="entry name" value="Bacterial DNA polymerase III alpha subunit, thumb domain"/>
    <property type="match status" value="1"/>
</dbReference>
<dbReference type="Pfam" id="PF17657">
    <property type="entry name" value="DNA_pol3_finger"/>
    <property type="match status" value="1"/>
</dbReference>
<dbReference type="GO" id="GO:0003887">
    <property type="term" value="F:DNA-directed DNA polymerase activity"/>
    <property type="evidence" value="ECO:0007669"/>
    <property type="project" value="UniProtKB-KW"/>
</dbReference>
<keyword evidence="5 13" id="KW-0808">Transferase</keyword>
<comment type="similarity">
    <text evidence="2">Belongs to the DNA polymerase type-C family. DnaE subfamily.</text>
</comment>
<dbReference type="HOGENOM" id="CLU_001600_0_0_9"/>
<organism evidence="13 14">
    <name type="scientific">Granulicatella adiacens ATCC 49175</name>
    <dbReference type="NCBI Taxonomy" id="638301"/>
    <lineage>
        <taxon>Bacteria</taxon>
        <taxon>Bacillati</taxon>
        <taxon>Bacillota</taxon>
        <taxon>Bacilli</taxon>
        <taxon>Lactobacillales</taxon>
        <taxon>Carnobacteriaceae</taxon>
        <taxon>Granulicatella</taxon>
    </lineage>
</organism>
<evidence type="ECO:0000256" key="3">
    <source>
        <dbReference type="ARBA" id="ARBA00012417"/>
    </source>
</evidence>
<dbReference type="Gene3D" id="1.10.150.870">
    <property type="match status" value="1"/>
</dbReference>
<comment type="function">
    <text evidence="9">DNA polymerase III is a complex, multichain enzyme responsible for most of the replicative synthesis in bacteria. This DNA polymerase also exhibits 3' to 5' exonuclease activity. The alpha chain is the DNA polymerase.</text>
</comment>
<evidence type="ECO:0000256" key="6">
    <source>
        <dbReference type="ARBA" id="ARBA00022695"/>
    </source>
</evidence>
<name>C8NF53_9LACT</name>
<dbReference type="AlphaFoldDB" id="C8NF53"/>
<dbReference type="InterPro" id="IPR004805">
    <property type="entry name" value="DnaE2/DnaE/PolC"/>
</dbReference>
<dbReference type="InterPro" id="IPR012340">
    <property type="entry name" value="NA-bd_OB-fold"/>
</dbReference>
<dbReference type="InterPro" id="IPR040982">
    <property type="entry name" value="DNA_pol3_finger"/>
</dbReference>
<evidence type="ECO:0000256" key="2">
    <source>
        <dbReference type="ARBA" id="ARBA00009496"/>
    </source>
</evidence>